<dbReference type="InParanoid" id="D2VNI7"/>
<dbReference type="OrthoDB" id="10311397at2759"/>
<dbReference type="AlphaFoldDB" id="D2VNI7"/>
<evidence type="ECO:0000256" key="1">
    <source>
        <dbReference type="SAM" id="MobiDB-lite"/>
    </source>
</evidence>
<feature type="region of interest" description="Disordered" evidence="1">
    <location>
        <begin position="1122"/>
        <end position="1141"/>
    </location>
</feature>
<reference evidence="3 4" key="1">
    <citation type="journal article" date="2010" name="Cell">
        <title>The genome of Naegleria gruberi illuminates early eukaryotic versatility.</title>
        <authorList>
            <person name="Fritz-Laylin L.K."/>
            <person name="Prochnik S.E."/>
            <person name="Ginger M.L."/>
            <person name="Dacks J.B."/>
            <person name="Carpenter M.L."/>
            <person name="Field M.C."/>
            <person name="Kuo A."/>
            <person name="Paredez A."/>
            <person name="Chapman J."/>
            <person name="Pham J."/>
            <person name="Shu S."/>
            <person name="Neupane R."/>
            <person name="Cipriano M."/>
            <person name="Mancuso J."/>
            <person name="Tu H."/>
            <person name="Salamov A."/>
            <person name="Lindquist E."/>
            <person name="Shapiro H."/>
            <person name="Lucas S."/>
            <person name="Grigoriev I.V."/>
            <person name="Cande W.Z."/>
            <person name="Fulton C."/>
            <person name="Rokhsar D.S."/>
            <person name="Dawson S.C."/>
        </authorList>
    </citation>
    <scope>NUCLEOTIDE SEQUENCE [LARGE SCALE GENOMIC DNA]</scope>
    <source>
        <strain evidence="3 4">NEG-M</strain>
    </source>
</reference>
<dbReference type="KEGG" id="ngr:NAEGRDRAFT_58757"/>
<dbReference type="GeneID" id="8855045"/>
<dbReference type="EMBL" id="GG738884">
    <property type="protein sequence ID" value="EFC41742.1"/>
    <property type="molecule type" value="Genomic_DNA"/>
</dbReference>
<dbReference type="Proteomes" id="UP000006671">
    <property type="component" value="Unassembled WGS sequence"/>
</dbReference>
<evidence type="ECO:0000313" key="3">
    <source>
        <dbReference type="EMBL" id="EFC41742.1"/>
    </source>
</evidence>
<feature type="transmembrane region" description="Helical" evidence="2">
    <location>
        <begin position="34"/>
        <end position="53"/>
    </location>
</feature>
<protein>
    <submittedName>
        <fullName evidence="3">Uncharacterized protein</fullName>
    </submittedName>
</protein>
<keyword evidence="4" id="KW-1185">Reference proteome</keyword>
<proteinExistence type="predicted"/>
<keyword evidence="2" id="KW-0812">Transmembrane</keyword>
<accession>D2VNI7</accession>
<gene>
    <name evidence="3" type="ORF">NAEGRDRAFT_58757</name>
</gene>
<dbReference type="VEuPathDB" id="AmoebaDB:NAEGRDRAFT_58757"/>
<organism evidence="4">
    <name type="scientific">Naegleria gruberi</name>
    <name type="common">Amoeba</name>
    <dbReference type="NCBI Taxonomy" id="5762"/>
    <lineage>
        <taxon>Eukaryota</taxon>
        <taxon>Discoba</taxon>
        <taxon>Heterolobosea</taxon>
        <taxon>Tetramitia</taxon>
        <taxon>Eutetramitia</taxon>
        <taxon>Vahlkampfiidae</taxon>
        <taxon>Naegleria</taxon>
    </lineage>
</organism>
<feature type="compositionally biased region" description="Polar residues" evidence="1">
    <location>
        <begin position="1126"/>
        <end position="1138"/>
    </location>
</feature>
<feature type="transmembrane region" description="Helical" evidence="2">
    <location>
        <begin position="377"/>
        <end position="395"/>
    </location>
</feature>
<name>D2VNI7_NAEGR</name>
<keyword evidence="2" id="KW-0472">Membrane</keyword>
<dbReference type="RefSeq" id="XP_002674486.1">
    <property type="nucleotide sequence ID" value="XM_002674440.1"/>
</dbReference>
<feature type="transmembrane region" description="Helical" evidence="2">
    <location>
        <begin position="190"/>
        <end position="216"/>
    </location>
</feature>
<evidence type="ECO:0000256" key="2">
    <source>
        <dbReference type="SAM" id="Phobius"/>
    </source>
</evidence>
<sequence length="1196" mass="136531">MDKVMNLLKCSGSSDNSLLYGNMTSKTFLKVPRWLWSLLLLCLITVNALFIAMCLSVDTSSILHYKSYDCKYIDESAPSLIEYKGADSSSTYYYYILNVTLYHDDASTNGQDLVVLSSVLWDDFCKTSSSAESKKCLEEYIGSDHDDSFTCYAIQANVERFATKKINNIGGNSINISLRMDMTRQYIAELYWAIPLALIIVLIIIVGYILFGFFYFEGRSKFSLDRFVRQVIKDPFVLSGDSTTYRLEESSSMNVILQDPTERHKEVLLRLDKRALLLSENNQQDEEPTSQLQEIALASLDTNDDGNKVHPVYLLMRSTATEEHETLLYYERPSTDNMKRSRKSTLRMLMIFWILVIPTFFIMFIMAILSLVLLESIIISLFLWEISIIIVFFLTHTSLVKLIPVYQGIHYMITSSRVVIVETLPLKLGYTLHCITHDKIGQVWHGSLNENHPTTHVTLEDRKEGQLLAEIKTNKDEALVGVLFEYCTDVRSSIDLIEHRQEELNNSINFHKSIIKKMSKRTTTVDVKINEERERVLDDLDEIFGSPSDDETSEHHHHNAINYNNLNNTRRKDPYKIDSGFGKFSLKARLLFVFLVLVVLMGCGYVSIRMNKSKSEIVGKENILVVPDGPSSALNNFERADYTQITNRIRHLVVNQYASTSGVGGLIDPMNDKISHKQQNEELYSKLRFHNSAHHGNGQSIDFSQASFVMENVCMNKKGDLIFYTTQELYDSVYKQLFGITHNEKVISFLQTWRSGKRGSVSLNFMFKKTNKDFNFIQNPTIAMNRYAAGSLAHFFNDNLIALNELIYKFDLDVKDLAILFMDEIIYERGVKEDSSCETSPSRQVHLQHQVNVKTGKHLFCAEEMSTYHGKKKEAIQQSLQWTQIFSTQPILQKCSYKIEKREMKISEQPSSQLIYRIEKAPCPMDDPESKRPTSMIFSEEKAILDRNQVDICFKKLVFGVGERSISFGKNYGKYRDISIQLLRKRIISNLGLLGGGKPKKTIKIVVLGKLTTHESNNIFNSKELEKKLENLAQEKFMIDLGYSVQIIPLDVSSATSSGLYGKNEENSLIQMVRFFSSVDVFITNSGSASYWSLFMPENSHLIITPFCPRQKQAAADGVNKVGASKQPSENKQSCHEPSSSSLAFHHSLSHMQVLSLTQEDVKASHFTESDSLGQVEIDIERVYNKVSKLVESRFI</sequence>
<feature type="transmembrane region" description="Helical" evidence="2">
    <location>
        <begin position="348"/>
        <end position="371"/>
    </location>
</feature>
<keyword evidence="2" id="KW-1133">Transmembrane helix</keyword>
<feature type="transmembrane region" description="Helical" evidence="2">
    <location>
        <begin position="590"/>
        <end position="608"/>
    </location>
</feature>
<evidence type="ECO:0000313" key="4">
    <source>
        <dbReference type="Proteomes" id="UP000006671"/>
    </source>
</evidence>